<dbReference type="OrthoDB" id="659at2759"/>
<sequence length="436" mass="49183">MMSVINWESHRLRVGGHHAFHIDGTLSSRSTAFYPTLTTVLNTKLGHLYGRRDDSWIYNRLSPNYHLSLHPMSQVQILDIRKAKDGPGAIPQLAEEILRGLLKAPGQRTLPSEILYDEVGLKLYNEGVGTTWTEWYYPFTAEKQILDEHGHDIAKRLKMSRKGEAVLIELGAGSLEKTSRILTSLADMGQAKGVKMSVQYYALDLQRSELVTTLEQLQESIGGRLAGRVSTMGMWGTYDDGIRLIRNNELGLEADVPVHVLFLGGTIGNFSKGDGDIAFLRDLPLRPGRGDTLLLGIDRAKQREIIDRAYNFSAGEEWFMNGLKVAGRALIGDEGFFGSNDWDRYAEYDERIGRLKTGYKSKKDQTLRDNLRGVEVSFSEDEVILVMYSNKYTDSEINFMLATVGLKVAGSWMDSQAHYYLYALRRETSGRRVVYH</sequence>
<keyword evidence="1" id="KW-0489">Methyltransferase</keyword>
<dbReference type="PANTHER" id="PTHR43397:SF1">
    <property type="entry name" value="ERGOTHIONEINE BIOSYNTHESIS PROTEIN 1"/>
    <property type="match status" value="1"/>
</dbReference>
<dbReference type="AlphaFoldDB" id="A0A9P3PQY4"/>
<dbReference type="PANTHER" id="PTHR43397">
    <property type="entry name" value="ERGOTHIONEINE BIOSYNTHESIS PROTEIN 1"/>
    <property type="match status" value="1"/>
</dbReference>
<dbReference type="InterPro" id="IPR017805">
    <property type="entry name" value="SAM_MeTrfase_EasF-type_put"/>
</dbReference>
<gene>
    <name evidence="4" type="ORF">LshimejAT787_0704740</name>
</gene>
<evidence type="ECO:0000313" key="4">
    <source>
        <dbReference type="EMBL" id="GLB39964.1"/>
    </source>
</evidence>
<protein>
    <recommendedName>
        <fullName evidence="3">Histidine-specific methyltransferase SAM-dependent domain-containing protein</fullName>
    </recommendedName>
</protein>
<evidence type="ECO:0000313" key="5">
    <source>
        <dbReference type="Proteomes" id="UP001063166"/>
    </source>
</evidence>
<dbReference type="GO" id="GO:0008168">
    <property type="term" value="F:methyltransferase activity"/>
    <property type="evidence" value="ECO:0007669"/>
    <property type="project" value="UniProtKB-KW"/>
</dbReference>
<dbReference type="InterPro" id="IPR029063">
    <property type="entry name" value="SAM-dependent_MTases_sf"/>
</dbReference>
<keyword evidence="2" id="KW-0808">Transferase</keyword>
<dbReference type="InterPro" id="IPR051128">
    <property type="entry name" value="EgtD_Methyltrsf_superfamily"/>
</dbReference>
<dbReference type="Pfam" id="PF10017">
    <property type="entry name" value="Methyltransf_33"/>
    <property type="match status" value="1"/>
</dbReference>
<dbReference type="Proteomes" id="UP001063166">
    <property type="component" value="Unassembled WGS sequence"/>
</dbReference>
<evidence type="ECO:0000256" key="1">
    <source>
        <dbReference type="ARBA" id="ARBA00022603"/>
    </source>
</evidence>
<keyword evidence="5" id="KW-1185">Reference proteome</keyword>
<organism evidence="4 5">
    <name type="scientific">Lyophyllum shimeji</name>
    <name type="common">Hon-shimeji</name>
    <name type="synonym">Tricholoma shimeji</name>
    <dbReference type="NCBI Taxonomy" id="47721"/>
    <lineage>
        <taxon>Eukaryota</taxon>
        <taxon>Fungi</taxon>
        <taxon>Dikarya</taxon>
        <taxon>Basidiomycota</taxon>
        <taxon>Agaricomycotina</taxon>
        <taxon>Agaricomycetes</taxon>
        <taxon>Agaricomycetidae</taxon>
        <taxon>Agaricales</taxon>
        <taxon>Tricholomatineae</taxon>
        <taxon>Lyophyllaceae</taxon>
        <taxon>Lyophyllum</taxon>
    </lineage>
</organism>
<dbReference type="NCBIfam" id="TIGR03439">
    <property type="entry name" value="methyl_EasF"/>
    <property type="match status" value="1"/>
</dbReference>
<dbReference type="Gene3D" id="3.40.50.150">
    <property type="entry name" value="Vaccinia Virus protein VP39"/>
    <property type="match status" value="1"/>
</dbReference>
<dbReference type="EMBL" id="BRPK01000007">
    <property type="protein sequence ID" value="GLB39964.1"/>
    <property type="molecule type" value="Genomic_DNA"/>
</dbReference>
<accession>A0A9P3PQY4</accession>
<reference evidence="4" key="1">
    <citation type="submission" date="2022-07" db="EMBL/GenBank/DDBJ databases">
        <title>The genome of Lyophyllum shimeji provides insight into the initial evolution of ectomycorrhizal fungal genome.</title>
        <authorList>
            <person name="Kobayashi Y."/>
            <person name="Shibata T."/>
            <person name="Hirakawa H."/>
            <person name="Shigenobu S."/>
            <person name="Nishiyama T."/>
            <person name="Yamada A."/>
            <person name="Hasebe M."/>
            <person name="Kawaguchi M."/>
        </authorList>
    </citation>
    <scope>NUCLEOTIDE SEQUENCE</scope>
    <source>
        <strain evidence="4">AT787</strain>
    </source>
</reference>
<dbReference type="GO" id="GO:0032259">
    <property type="term" value="P:methylation"/>
    <property type="evidence" value="ECO:0007669"/>
    <property type="project" value="UniProtKB-KW"/>
</dbReference>
<evidence type="ECO:0000256" key="2">
    <source>
        <dbReference type="ARBA" id="ARBA00022679"/>
    </source>
</evidence>
<proteinExistence type="predicted"/>
<feature type="domain" description="Histidine-specific methyltransferase SAM-dependent" evidence="3">
    <location>
        <begin position="94"/>
        <end position="425"/>
    </location>
</feature>
<evidence type="ECO:0000259" key="3">
    <source>
        <dbReference type="Pfam" id="PF10017"/>
    </source>
</evidence>
<comment type="caution">
    <text evidence="4">The sequence shown here is derived from an EMBL/GenBank/DDBJ whole genome shotgun (WGS) entry which is preliminary data.</text>
</comment>
<dbReference type="InterPro" id="IPR019257">
    <property type="entry name" value="MeTrfase_dom"/>
</dbReference>
<name>A0A9P3PQY4_LYOSH</name>